<reference evidence="2" key="1">
    <citation type="submission" date="2018-05" db="EMBL/GenBank/DDBJ databases">
        <authorList>
            <person name="Lanie J.A."/>
            <person name="Ng W.-L."/>
            <person name="Kazmierczak K.M."/>
            <person name="Andrzejewski T.M."/>
            <person name="Davidsen T.M."/>
            <person name="Wayne K.J."/>
            <person name="Tettelin H."/>
            <person name="Glass J.I."/>
            <person name="Rusch D."/>
            <person name="Podicherti R."/>
            <person name="Tsui H.-C.T."/>
            <person name="Winkler M.E."/>
        </authorList>
    </citation>
    <scope>NUCLEOTIDE SEQUENCE</scope>
</reference>
<accession>A0A381PNZ2</accession>
<feature type="non-terminal residue" evidence="2">
    <location>
        <position position="1"/>
    </location>
</feature>
<gene>
    <name evidence="2" type="ORF">METZ01_LOCUS21599</name>
</gene>
<dbReference type="Pfam" id="PF04977">
    <property type="entry name" value="DivIC"/>
    <property type="match status" value="1"/>
</dbReference>
<proteinExistence type="predicted"/>
<feature type="coiled-coil region" evidence="1">
    <location>
        <begin position="40"/>
        <end position="74"/>
    </location>
</feature>
<dbReference type="EMBL" id="UINC01001042">
    <property type="protein sequence ID" value="SUZ68745.1"/>
    <property type="molecule type" value="Genomic_DNA"/>
</dbReference>
<evidence type="ECO:0000256" key="1">
    <source>
        <dbReference type="SAM" id="Coils"/>
    </source>
</evidence>
<sequence length="108" mass="12170">VRSGTTRRLSLLGVTLAAVAAALALGVVPFRDWLEQRERTADLQAQVDEVDAVNREYEDRIDALNTDEEIERRARSDYNLIRPDEEAYAVLPPPLTEHQVPGIWPFGN</sequence>
<name>A0A381PNZ2_9ZZZZ</name>
<dbReference type="InterPro" id="IPR007060">
    <property type="entry name" value="FtsL/DivIC"/>
</dbReference>
<keyword evidence="1" id="KW-0175">Coiled coil</keyword>
<protein>
    <recommendedName>
        <fullName evidence="3">Septum formation initiator family protein</fullName>
    </recommendedName>
</protein>
<evidence type="ECO:0000313" key="2">
    <source>
        <dbReference type="EMBL" id="SUZ68745.1"/>
    </source>
</evidence>
<dbReference type="AlphaFoldDB" id="A0A381PNZ2"/>
<evidence type="ECO:0008006" key="3">
    <source>
        <dbReference type="Google" id="ProtNLM"/>
    </source>
</evidence>
<organism evidence="2">
    <name type="scientific">marine metagenome</name>
    <dbReference type="NCBI Taxonomy" id="408172"/>
    <lineage>
        <taxon>unclassified sequences</taxon>
        <taxon>metagenomes</taxon>
        <taxon>ecological metagenomes</taxon>
    </lineage>
</organism>